<gene>
    <name evidence="1" type="ORF">SAE02_79030</name>
</gene>
<comment type="caution">
    <text evidence="1">The sequence shown here is derived from an EMBL/GenBank/DDBJ whole genome shotgun (WGS) entry which is preliminary data.</text>
</comment>
<dbReference type="Proteomes" id="UP000321523">
    <property type="component" value="Unassembled WGS sequence"/>
</dbReference>
<proteinExistence type="predicted"/>
<reference evidence="1 2" key="1">
    <citation type="submission" date="2019-07" db="EMBL/GenBank/DDBJ databases">
        <title>Whole genome shotgun sequence of Skermanella aerolata NBRC 106429.</title>
        <authorList>
            <person name="Hosoyama A."/>
            <person name="Uohara A."/>
            <person name="Ohji S."/>
            <person name="Ichikawa N."/>
        </authorList>
    </citation>
    <scope>NUCLEOTIDE SEQUENCE [LARGE SCALE GENOMIC DNA]</scope>
    <source>
        <strain evidence="1 2">NBRC 106429</strain>
    </source>
</reference>
<evidence type="ECO:0000313" key="1">
    <source>
        <dbReference type="EMBL" id="GEO43755.1"/>
    </source>
</evidence>
<dbReference type="AlphaFoldDB" id="A0A512E4U4"/>
<organism evidence="1 2">
    <name type="scientific">Skermanella aerolata</name>
    <dbReference type="NCBI Taxonomy" id="393310"/>
    <lineage>
        <taxon>Bacteria</taxon>
        <taxon>Pseudomonadati</taxon>
        <taxon>Pseudomonadota</taxon>
        <taxon>Alphaproteobacteria</taxon>
        <taxon>Rhodospirillales</taxon>
        <taxon>Azospirillaceae</taxon>
        <taxon>Skermanella</taxon>
    </lineage>
</organism>
<keyword evidence="2" id="KW-1185">Reference proteome</keyword>
<protein>
    <submittedName>
        <fullName evidence="1">Uncharacterized protein</fullName>
    </submittedName>
</protein>
<accession>A0A512E4U4</accession>
<evidence type="ECO:0000313" key="2">
    <source>
        <dbReference type="Proteomes" id="UP000321523"/>
    </source>
</evidence>
<name>A0A512E4U4_9PROT</name>
<sequence length="51" mass="5594">MGLPVQYSPGTYRQGHIVLVSGYINVRPGGWSYLSKPYDLSAIERVVGKPS</sequence>
<dbReference type="EMBL" id="BJYZ01000207">
    <property type="protein sequence ID" value="GEO43755.1"/>
    <property type="molecule type" value="Genomic_DNA"/>
</dbReference>